<gene>
    <name evidence="1" type="ORF">BST83_02170</name>
</gene>
<sequence length="61" mass="7134">MKALYLFNYLIRKNFKNKIVVIIGAASGMGKVYALDFAKLCFKRALFDSETRYKMYLKKEA</sequence>
<keyword evidence="2" id="KW-1185">Reference proteome</keyword>
<dbReference type="Proteomes" id="UP000239522">
    <property type="component" value="Unassembled WGS sequence"/>
</dbReference>
<dbReference type="EMBL" id="MQUA01000013">
    <property type="protein sequence ID" value="PQB06120.1"/>
    <property type="molecule type" value="Genomic_DNA"/>
</dbReference>
<comment type="caution">
    <text evidence="1">The sequence shown here is derived from an EMBL/GenBank/DDBJ whole genome shotgun (WGS) entry which is preliminary data.</text>
</comment>
<dbReference type="SUPFAM" id="SSF51735">
    <property type="entry name" value="NAD(P)-binding Rossmann-fold domains"/>
    <property type="match status" value="1"/>
</dbReference>
<evidence type="ECO:0000313" key="2">
    <source>
        <dbReference type="Proteomes" id="UP000239522"/>
    </source>
</evidence>
<dbReference type="AlphaFoldDB" id="A0A2S7KU29"/>
<dbReference type="RefSeq" id="WP_104808381.1">
    <property type="nucleotide sequence ID" value="NZ_MQUA01000013.1"/>
</dbReference>
<reference evidence="1 2" key="1">
    <citation type="submission" date="2016-11" db="EMBL/GenBank/DDBJ databases">
        <title>Trade-off between light-utilization and light-protection in marine flavobacteria.</title>
        <authorList>
            <person name="Kumagai Y."/>
        </authorList>
    </citation>
    <scope>NUCLEOTIDE SEQUENCE [LARGE SCALE GENOMIC DNA]</scope>
    <source>
        <strain evidence="1 2">ATCC 700397</strain>
    </source>
</reference>
<dbReference type="InterPro" id="IPR036291">
    <property type="entry name" value="NAD(P)-bd_dom_sf"/>
</dbReference>
<dbReference type="Gene3D" id="3.40.50.720">
    <property type="entry name" value="NAD(P)-binding Rossmann-like Domain"/>
    <property type="match status" value="1"/>
</dbReference>
<accession>A0A2S7KU29</accession>
<organism evidence="1 2">
    <name type="scientific">Polaribacter filamentus</name>
    <dbReference type="NCBI Taxonomy" id="53483"/>
    <lineage>
        <taxon>Bacteria</taxon>
        <taxon>Pseudomonadati</taxon>
        <taxon>Bacteroidota</taxon>
        <taxon>Flavobacteriia</taxon>
        <taxon>Flavobacteriales</taxon>
        <taxon>Flavobacteriaceae</taxon>
    </lineage>
</organism>
<dbReference type="OrthoDB" id="9810734at2"/>
<evidence type="ECO:0000313" key="1">
    <source>
        <dbReference type="EMBL" id="PQB06120.1"/>
    </source>
</evidence>
<protein>
    <submittedName>
        <fullName evidence="1">Uncharacterized protein</fullName>
    </submittedName>
</protein>
<proteinExistence type="predicted"/>
<name>A0A2S7KU29_9FLAO</name>